<name>A0A7J3ZIL2_9CREN</name>
<keyword evidence="2 9" id="KW-0808">Transferase</keyword>
<evidence type="ECO:0000256" key="8">
    <source>
        <dbReference type="ARBA" id="ARBA00047288"/>
    </source>
</evidence>
<comment type="cofactor">
    <cofactor evidence="9">
        <name>Mg(2+)</name>
        <dbReference type="ChEBI" id="CHEBI:18420"/>
    </cofactor>
</comment>
<dbReference type="UniPathway" id="UPA00940"/>
<evidence type="ECO:0000313" key="10">
    <source>
        <dbReference type="EMBL" id="HHQ79893.1"/>
    </source>
</evidence>
<comment type="caution">
    <text evidence="9">Lacks conserved residue(s) required for the propagation of feature annotation.</text>
</comment>
<dbReference type="GO" id="GO:0120536">
    <property type="term" value="F:heptaprenylglyceryl phosphate synthase activity"/>
    <property type="evidence" value="ECO:0007669"/>
    <property type="project" value="UniProtKB-ARBA"/>
</dbReference>
<dbReference type="GO" id="GO:0047294">
    <property type="term" value="F:phosphoglycerol geranylgeranyltransferase activity"/>
    <property type="evidence" value="ECO:0007669"/>
    <property type="project" value="UniProtKB-UniRule"/>
</dbReference>
<sequence length="248" mass="26646">MKGRVEQYLLSKRSEGPLHLSLIDPHKVKSFEELESLAVKLKTYGTDAFLVGGSLGISPFKTLETVRVLKKTGLPVIIFPGDLTNVVPEADAILFMSLLNSEDPYFIIGAQTQGALLVASYGLEPLPTAYIIVGYGGVAGFVGKARPIPWEHPELVSTYALSAWMLGMRFAYLEAGSGSPRPVPSEAVAAVKRLVPQMFVIVGGGIRRPETARELVESGADAIVTGTLIERNASALAELIDAIKRKAR</sequence>
<proteinExistence type="inferred from homology"/>
<evidence type="ECO:0000256" key="4">
    <source>
        <dbReference type="ARBA" id="ARBA00022842"/>
    </source>
</evidence>
<dbReference type="InterPro" id="IPR038597">
    <property type="entry name" value="GGGP/HepGP_synthase_sf"/>
</dbReference>
<evidence type="ECO:0000256" key="1">
    <source>
        <dbReference type="ARBA" id="ARBA00022516"/>
    </source>
</evidence>
<keyword evidence="4 9" id="KW-0460">Magnesium</keyword>
<dbReference type="InterPro" id="IPR008205">
    <property type="entry name" value="GGGP_HepGP_synthase"/>
</dbReference>
<dbReference type="Pfam" id="PF01884">
    <property type="entry name" value="PcrB"/>
    <property type="match status" value="1"/>
</dbReference>
<dbReference type="InterPro" id="IPR039074">
    <property type="entry name" value="GGGP/HepGP_synthase_I"/>
</dbReference>
<organism evidence="10">
    <name type="scientific">Fervidicoccus fontis</name>
    <dbReference type="NCBI Taxonomy" id="683846"/>
    <lineage>
        <taxon>Archaea</taxon>
        <taxon>Thermoproteota</taxon>
        <taxon>Thermoprotei</taxon>
        <taxon>Fervidicoccales</taxon>
        <taxon>Fervidicoccaceae</taxon>
        <taxon>Fervidicoccus</taxon>
    </lineage>
</organism>
<reference evidence="10" key="1">
    <citation type="journal article" date="2020" name="mSystems">
        <title>Genome- and Community-Level Interaction Insights into Carbon Utilization and Element Cycling Functions of Hydrothermarchaeota in Hydrothermal Sediment.</title>
        <authorList>
            <person name="Zhou Z."/>
            <person name="Liu Y."/>
            <person name="Xu W."/>
            <person name="Pan J."/>
            <person name="Luo Z.H."/>
            <person name="Li M."/>
        </authorList>
    </citation>
    <scope>NUCLEOTIDE SEQUENCE [LARGE SCALE GENOMIC DNA]</scope>
    <source>
        <strain evidence="10">SpSt-1116</strain>
    </source>
</reference>
<accession>A0A7J3ZIL2</accession>
<dbReference type="NCBIfam" id="TIGR01768">
    <property type="entry name" value="GGGP-family"/>
    <property type="match status" value="1"/>
</dbReference>
<comment type="subcellular location">
    <subcellularLocation>
        <location evidence="9">Cytoplasm</location>
    </subcellularLocation>
</comment>
<comment type="caution">
    <text evidence="10">The sequence shown here is derived from an EMBL/GenBank/DDBJ whole genome shotgun (WGS) entry which is preliminary data.</text>
</comment>
<dbReference type="GO" id="GO:0000287">
    <property type="term" value="F:magnesium ion binding"/>
    <property type="evidence" value="ECO:0007669"/>
    <property type="project" value="UniProtKB-UniRule"/>
</dbReference>
<dbReference type="InterPro" id="IPR010946">
    <property type="entry name" value="GGGP_synth"/>
</dbReference>
<dbReference type="EC" id="2.5.1.41" evidence="9"/>
<comment type="catalytic activity">
    <reaction evidence="8 9">
        <text>sn-glycerol 1-phosphate + (2E,6E,10E)-geranylgeranyl diphosphate = sn-3-O-(geranylgeranyl)glycerol 1-phosphate + diphosphate</text>
        <dbReference type="Rhea" id="RHEA:23404"/>
        <dbReference type="ChEBI" id="CHEBI:33019"/>
        <dbReference type="ChEBI" id="CHEBI:57677"/>
        <dbReference type="ChEBI" id="CHEBI:57685"/>
        <dbReference type="ChEBI" id="CHEBI:58756"/>
        <dbReference type="EC" id="2.5.1.41"/>
    </reaction>
</comment>
<evidence type="ECO:0000256" key="6">
    <source>
        <dbReference type="ARBA" id="ARBA00023209"/>
    </source>
</evidence>
<dbReference type="NCBIfam" id="NF003198">
    <property type="entry name" value="PRK04169.1-2"/>
    <property type="match status" value="1"/>
</dbReference>
<evidence type="ECO:0000256" key="2">
    <source>
        <dbReference type="ARBA" id="ARBA00022679"/>
    </source>
</evidence>
<comment type="pathway">
    <text evidence="9">Membrane lipid metabolism; glycerophospholipid metabolism.</text>
</comment>
<protein>
    <recommendedName>
        <fullName evidence="9">Geranylgeranylglyceryl phosphate synthase</fullName>
        <shortName evidence="9">GGGP synthase</shortName>
        <shortName evidence="9">GGGPS</shortName>
        <ecNumber evidence="9">2.5.1.41</ecNumber>
    </recommendedName>
    <alternativeName>
        <fullName evidence="9">(S)-3-O-geranylgeranylglyceryl phosphate synthase</fullName>
    </alternativeName>
    <alternativeName>
        <fullName evidence="9">Phosphoglycerol geranylgeranyltransferase</fullName>
    </alternativeName>
</protein>
<dbReference type="Gene3D" id="3.20.20.390">
    <property type="entry name" value="FMN-linked oxidoreductases"/>
    <property type="match status" value="1"/>
</dbReference>
<dbReference type="AlphaFoldDB" id="A0A7J3ZIL2"/>
<evidence type="ECO:0000256" key="5">
    <source>
        <dbReference type="ARBA" id="ARBA00023098"/>
    </source>
</evidence>
<dbReference type="CDD" id="cd02812">
    <property type="entry name" value="PcrB_like"/>
    <property type="match status" value="1"/>
</dbReference>
<keyword evidence="5 9" id="KW-0443">Lipid metabolism</keyword>
<dbReference type="NCBIfam" id="TIGR01769">
    <property type="entry name" value="GGGP"/>
    <property type="match status" value="1"/>
</dbReference>
<feature type="binding site" evidence="9">
    <location>
        <begin position="172"/>
        <end position="178"/>
    </location>
    <ligand>
        <name>sn-glycerol 1-phosphate</name>
        <dbReference type="ChEBI" id="CHEBI:57685"/>
    </ligand>
</feature>
<evidence type="ECO:0000256" key="3">
    <source>
        <dbReference type="ARBA" id="ARBA00022723"/>
    </source>
</evidence>
<dbReference type="PANTHER" id="PTHR40029:SF2">
    <property type="entry name" value="HEPTAPRENYLGLYCERYL PHOSPHATE SYNTHASE"/>
    <property type="match status" value="1"/>
</dbReference>
<dbReference type="SUPFAM" id="SSF51395">
    <property type="entry name" value="FMN-linked oxidoreductases"/>
    <property type="match status" value="1"/>
</dbReference>
<dbReference type="HAMAP" id="MF_00112">
    <property type="entry name" value="GGGP_HepGP_synthase"/>
    <property type="match status" value="1"/>
</dbReference>
<dbReference type="GO" id="GO:0005737">
    <property type="term" value="C:cytoplasm"/>
    <property type="evidence" value="ECO:0007669"/>
    <property type="project" value="UniProtKB-SubCell"/>
</dbReference>
<keyword evidence="6 9" id="KW-0594">Phospholipid biosynthesis</keyword>
<keyword evidence="3 9" id="KW-0479">Metal-binding</keyword>
<feature type="binding site" evidence="9">
    <location>
        <begin position="204"/>
        <end position="205"/>
    </location>
    <ligand>
        <name>sn-glycerol 1-phosphate</name>
        <dbReference type="ChEBI" id="CHEBI:57685"/>
    </ligand>
</feature>
<keyword evidence="7 9" id="KW-1208">Phospholipid metabolism</keyword>
<feature type="binding site" evidence="9">
    <location>
        <position position="54"/>
    </location>
    <ligand>
        <name>Mg(2+)</name>
        <dbReference type="ChEBI" id="CHEBI:18420"/>
    </ligand>
</feature>
<feature type="binding site" evidence="9">
    <location>
        <position position="24"/>
    </location>
    <ligand>
        <name>Mg(2+)</name>
        <dbReference type="ChEBI" id="CHEBI:18420"/>
    </ligand>
</feature>
<keyword evidence="9" id="KW-0963">Cytoplasm</keyword>
<evidence type="ECO:0000256" key="7">
    <source>
        <dbReference type="ARBA" id="ARBA00023264"/>
    </source>
</evidence>
<evidence type="ECO:0000256" key="9">
    <source>
        <dbReference type="HAMAP-Rule" id="MF_00112"/>
    </source>
</evidence>
<comment type="similarity">
    <text evidence="9">Belongs to the GGGP/HepGP synthase family. Group II subfamily.</text>
</comment>
<gene>
    <name evidence="10" type="ORF">ENM78_00285</name>
</gene>
<dbReference type="GO" id="GO:0046474">
    <property type="term" value="P:glycerophospholipid biosynthetic process"/>
    <property type="evidence" value="ECO:0007669"/>
    <property type="project" value="UniProtKB-UniRule"/>
</dbReference>
<keyword evidence="1 9" id="KW-0444">Lipid biosynthesis</keyword>
<comment type="function">
    <text evidence="9">Prenyltransferase that catalyzes the transfer of the geranylgeranyl moiety of geranylgeranyl diphosphate (GGPP) to the C3 hydroxyl of sn-glycerol-1-phosphate (G1P). This reaction is the first ether-bond-formation step in the biosynthesis of archaeal membrane lipids.</text>
</comment>
<feature type="binding site" evidence="9">
    <location>
        <begin position="226"/>
        <end position="227"/>
    </location>
    <ligand>
        <name>sn-glycerol 1-phosphate</name>
        <dbReference type="ChEBI" id="CHEBI:57685"/>
    </ligand>
</feature>
<dbReference type="PANTHER" id="PTHR40029">
    <property type="match status" value="1"/>
</dbReference>
<dbReference type="EMBL" id="DRZC01000005">
    <property type="protein sequence ID" value="HHQ79893.1"/>
    <property type="molecule type" value="Genomic_DNA"/>
</dbReference>